<dbReference type="OrthoDB" id="506451at2"/>
<feature type="transmembrane region" description="Helical" evidence="6">
    <location>
        <begin position="56"/>
        <end position="80"/>
    </location>
</feature>
<proteinExistence type="inferred from homology"/>
<evidence type="ECO:0000256" key="5">
    <source>
        <dbReference type="ARBA" id="ARBA00023136"/>
    </source>
</evidence>
<evidence type="ECO:0000313" key="7">
    <source>
        <dbReference type="EMBL" id="ACL42972.1"/>
    </source>
</evidence>
<feature type="transmembrane region" description="Helical" evidence="6">
    <location>
        <begin position="300"/>
        <end position="325"/>
    </location>
</feature>
<sequence>MKLGQWVGLLVLVVCLYILWQIRQVVLLVFLAVVLAMAMHRIQLQMQRAGLKRGTALSLTILLTLSLIAGFFLLIVPPFFRESAQLAELVPQSLDRLQKWFLELQQQLPGEVGDFRLLDQLTQQLQPLVGSISQNFFAFFSNTVGLLINLLLVLVLTVMLLVNPLPYRQGFVRLFPAFYRRRVDAILSRCELALVGWLTGTLINMVVIGSVSGVVLLLLGVRLVLANALLAGVLEAIPNIGPVLSVLPPMAIALLDSPWKALAVLIAYILIQQLEQYLLVPTVMARQVDLLPAVTLLSQVVFAIFFGFLGLLLALPLVIVAQIWIQEVVIKDILDRWGKDKEEDEPPQPELLPETSE</sequence>
<reference evidence="7" key="1">
    <citation type="submission" date="2009-01" db="EMBL/GenBank/DDBJ databases">
        <title>Complete sequence of chromosome Cyanothece sp. PCC 7425.</title>
        <authorList>
            <consortium name="US DOE Joint Genome Institute"/>
            <person name="Lucas S."/>
            <person name="Copeland A."/>
            <person name="Lapidus A."/>
            <person name="Glavina del Rio T."/>
            <person name="Dalin E."/>
            <person name="Tice H."/>
            <person name="Bruce D."/>
            <person name="Goodwin L."/>
            <person name="Pitluck S."/>
            <person name="Sims D."/>
            <person name="Meineke L."/>
            <person name="Brettin T."/>
            <person name="Detter J.C."/>
            <person name="Han C."/>
            <person name="Larimer F."/>
            <person name="Land M."/>
            <person name="Hauser L."/>
            <person name="Kyrpides N."/>
            <person name="Ovchinnikova G."/>
            <person name="Liberton M."/>
            <person name="Stoeckel J."/>
            <person name="Banerjee A."/>
            <person name="Singh A."/>
            <person name="Page L."/>
            <person name="Sato H."/>
            <person name="Zhao L."/>
            <person name="Sherman L."/>
            <person name="Pakrasi H."/>
            <person name="Richardson P."/>
        </authorList>
    </citation>
    <scope>NUCLEOTIDE SEQUENCE</scope>
    <source>
        <strain evidence="7">PCC 7425</strain>
    </source>
</reference>
<dbReference type="KEGG" id="cyn:Cyan7425_0581"/>
<feature type="transmembrane region" description="Helical" evidence="6">
    <location>
        <begin position="144"/>
        <end position="165"/>
    </location>
</feature>
<evidence type="ECO:0000256" key="1">
    <source>
        <dbReference type="ARBA" id="ARBA00004141"/>
    </source>
</evidence>
<comment type="subcellular location">
    <subcellularLocation>
        <location evidence="1">Membrane</location>
        <topology evidence="1">Multi-pass membrane protein</topology>
    </subcellularLocation>
</comment>
<evidence type="ECO:0000256" key="3">
    <source>
        <dbReference type="ARBA" id="ARBA00022692"/>
    </source>
</evidence>
<dbReference type="Pfam" id="PF01594">
    <property type="entry name" value="AI-2E_transport"/>
    <property type="match status" value="1"/>
</dbReference>
<dbReference type="AlphaFoldDB" id="B8HUS5"/>
<accession>B8HUS5</accession>
<feature type="transmembrane region" description="Helical" evidence="6">
    <location>
        <begin position="6"/>
        <end position="35"/>
    </location>
</feature>
<dbReference type="EMBL" id="CP001344">
    <property type="protein sequence ID" value="ACL42972.1"/>
    <property type="molecule type" value="Genomic_DNA"/>
</dbReference>
<dbReference type="PANTHER" id="PTHR21716">
    <property type="entry name" value="TRANSMEMBRANE PROTEIN"/>
    <property type="match status" value="1"/>
</dbReference>
<keyword evidence="5 6" id="KW-0472">Membrane</keyword>
<dbReference type="PANTHER" id="PTHR21716:SF62">
    <property type="entry name" value="TRANSPORT PROTEIN YDBI-RELATED"/>
    <property type="match status" value="1"/>
</dbReference>
<dbReference type="eggNOG" id="COG0628">
    <property type="taxonomic scope" value="Bacteria"/>
</dbReference>
<protein>
    <recommendedName>
        <fullName evidence="8">Permease</fullName>
    </recommendedName>
</protein>
<evidence type="ECO:0000256" key="4">
    <source>
        <dbReference type="ARBA" id="ARBA00022989"/>
    </source>
</evidence>
<dbReference type="STRING" id="395961.Cyan7425_0581"/>
<gene>
    <name evidence="7" type="ordered locus">Cyan7425_0581</name>
</gene>
<feature type="transmembrane region" description="Helical" evidence="6">
    <location>
        <begin position="186"/>
        <end position="208"/>
    </location>
</feature>
<dbReference type="HOGENOM" id="CLU_031275_1_1_3"/>
<dbReference type="GO" id="GO:0016020">
    <property type="term" value="C:membrane"/>
    <property type="evidence" value="ECO:0007669"/>
    <property type="project" value="UniProtKB-SubCell"/>
</dbReference>
<evidence type="ECO:0000256" key="6">
    <source>
        <dbReference type="SAM" id="Phobius"/>
    </source>
</evidence>
<organism evidence="7">
    <name type="scientific">Cyanothece sp. (strain PCC 7425 / ATCC 29141)</name>
    <dbReference type="NCBI Taxonomy" id="395961"/>
    <lineage>
        <taxon>Bacteria</taxon>
        <taxon>Bacillati</taxon>
        <taxon>Cyanobacteriota</taxon>
        <taxon>Cyanophyceae</taxon>
        <taxon>Gomontiellales</taxon>
        <taxon>Cyanothecaceae</taxon>
        <taxon>Cyanothece</taxon>
    </lineage>
</organism>
<keyword evidence="3 6" id="KW-0812">Transmembrane</keyword>
<name>B8HUS5_CYAP4</name>
<evidence type="ECO:0008006" key="8">
    <source>
        <dbReference type="Google" id="ProtNLM"/>
    </source>
</evidence>
<comment type="similarity">
    <text evidence="2">Belongs to the autoinducer-2 exporter (AI-2E) (TC 2.A.86) family.</text>
</comment>
<dbReference type="InterPro" id="IPR002549">
    <property type="entry name" value="AI-2E-like"/>
</dbReference>
<keyword evidence="4 6" id="KW-1133">Transmembrane helix</keyword>
<evidence type="ECO:0000256" key="2">
    <source>
        <dbReference type="ARBA" id="ARBA00009773"/>
    </source>
</evidence>
<dbReference type="GO" id="GO:0055085">
    <property type="term" value="P:transmembrane transport"/>
    <property type="evidence" value="ECO:0007669"/>
    <property type="project" value="TreeGrafter"/>
</dbReference>